<evidence type="ECO:0000313" key="1">
    <source>
        <dbReference type="EMBL" id="GAN12463.1"/>
    </source>
</evidence>
<organism evidence="1 2">
    <name type="scientific">Sphingomonas paucimobilis NBRC 13935</name>
    <dbReference type="NCBI Taxonomy" id="1219050"/>
    <lineage>
        <taxon>Bacteria</taxon>
        <taxon>Pseudomonadati</taxon>
        <taxon>Pseudomonadota</taxon>
        <taxon>Alphaproteobacteria</taxon>
        <taxon>Sphingomonadales</taxon>
        <taxon>Sphingomonadaceae</taxon>
        <taxon>Sphingomonas</taxon>
    </lineage>
</organism>
<protein>
    <submittedName>
        <fullName evidence="1">DNA, contig: SP610</fullName>
    </submittedName>
</protein>
<accession>A0A0C9NCH4</accession>
<proteinExistence type="predicted"/>
<sequence length="171" mass="18877">MSFPRKLKQMMMFIDGVGYAADTESVTLPKLERKLEKWRGGALNRPAPIDLGGGDDLTVEHSYGGPIREIIRQYGLPSMSGVQIRFAGSYQDDSTGQIHSCEITLRGRHREIDRGEQKPGESGSFKVISDCVYYKEEWDGVTDVEIDILGMVEIVGGVDLMAGHRDALGLS</sequence>
<dbReference type="AlphaFoldDB" id="A0A0C9NCH4"/>
<dbReference type="NCBIfam" id="TIGR01611">
    <property type="entry name" value="tail_tube"/>
    <property type="match status" value="1"/>
</dbReference>
<dbReference type="Pfam" id="PF04985">
    <property type="entry name" value="Phage_tube"/>
    <property type="match status" value="1"/>
</dbReference>
<evidence type="ECO:0000313" key="2">
    <source>
        <dbReference type="Proteomes" id="UP000032025"/>
    </source>
</evidence>
<name>A0A0C9NCH4_SPHPI</name>
<reference evidence="1 2" key="1">
    <citation type="submission" date="2014-08" db="EMBL/GenBank/DDBJ databases">
        <title>Whole genome shotgun sequence of Sphingomonas paucimobilis NBRC 13935.</title>
        <authorList>
            <person name="Hosoyama A."/>
            <person name="Hashimoto M."/>
            <person name="Hosoyama Y."/>
            <person name="Noguchi M."/>
            <person name="Uohara A."/>
            <person name="Ohji S."/>
            <person name="Katano-Makiyama Y."/>
            <person name="Ichikawa N."/>
            <person name="Kimura A."/>
            <person name="Yamazoe A."/>
            <person name="Fujita N."/>
        </authorList>
    </citation>
    <scope>NUCLEOTIDE SEQUENCE [LARGE SCALE GENOMIC DNA]</scope>
    <source>
        <strain evidence="1 2">NBRC 13935</strain>
    </source>
</reference>
<gene>
    <name evidence="1" type="ORF">SP6_10_00430</name>
</gene>
<dbReference type="Proteomes" id="UP000032025">
    <property type="component" value="Unassembled WGS sequence"/>
</dbReference>
<dbReference type="EMBL" id="BBJS01000010">
    <property type="protein sequence ID" value="GAN12463.1"/>
    <property type="molecule type" value="Genomic_DNA"/>
</dbReference>
<keyword evidence="2" id="KW-1185">Reference proteome</keyword>
<dbReference type="RefSeq" id="WP_042468454.1">
    <property type="nucleotide sequence ID" value="NZ_BBJS01000010.1"/>
</dbReference>
<dbReference type="InterPro" id="IPR006498">
    <property type="entry name" value="Tail_tube"/>
</dbReference>
<dbReference type="GeneID" id="78526365"/>
<comment type="caution">
    <text evidence="1">The sequence shown here is derived from an EMBL/GenBank/DDBJ whole genome shotgun (WGS) entry which is preliminary data.</text>
</comment>